<keyword evidence="2" id="KW-0472">Membrane</keyword>
<evidence type="ECO:0000256" key="2">
    <source>
        <dbReference type="SAM" id="Phobius"/>
    </source>
</evidence>
<dbReference type="Proteomes" id="UP000244803">
    <property type="component" value="Chromosome 3"/>
</dbReference>
<keyword evidence="2" id="KW-0812">Transmembrane</keyword>
<reference evidence="3" key="1">
    <citation type="submission" date="2022-07" db="EMBL/GenBank/DDBJ databases">
        <title>Evaluation of T. orientalis genome assembly methods using nanopore sequencing and analysis of variation between genomes.</title>
        <authorList>
            <person name="Yam J."/>
            <person name="Micallef M.L."/>
            <person name="Liu M."/>
            <person name="Djordjevic S.P."/>
            <person name="Bogema D.R."/>
            <person name="Jenkins C."/>
        </authorList>
    </citation>
    <scope>NUCLEOTIDE SEQUENCE</scope>
    <source>
        <strain evidence="3">Fish Creek</strain>
    </source>
</reference>
<feature type="region of interest" description="Disordered" evidence="1">
    <location>
        <begin position="809"/>
        <end position="905"/>
    </location>
</feature>
<dbReference type="OrthoDB" id="361188at2759"/>
<name>A0A976QSP9_THEOR</name>
<proteinExistence type="predicted"/>
<dbReference type="EMBL" id="CP056066">
    <property type="protein sequence ID" value="UKJ89216.2"/>
    <property type="molecule type" value="Genomic_DNA"/>
</dbReference>
<organism evidence="3 4">
    <name type="scientific">Theileria orientalis</name>
    <dbReference type="NCBI Taxonomy" id="68886"/>
    <lineage>
        <taxon>Eukaryota</taxon>
        <taxon>Sar</taxon>
        <taxon>Alveolata</taxon>
        <taxon>Apicomplexa</taxon>
        <taxon>Aconoidasida</taxon>
        <taxon>Piroplasmida</taxon>
        <taxon>Theileriidae</taxon>
        <taxon>Theileria</taxon>
    </lineage>
</organism>
<dbReference type="AlphaFoldDB" id="A0A976QSP9"/>
<accession>A0A976QSP9</accession>
<protein>
    <submittedName>
        <fullName evidence="3">Uncharacterized protein</fullName>
    </submittedName>
</protein>
<keyword evidence="2" id="KW-1133">Transmembrane helix</keyword>
<feature type="transmembrane region" description="Helical" evidence="2">
    <location>
        <begin position="911"/>
        <end position="931"/>
    </location>
</feature>
<evidence type="ECO:0000313" key="4">
    <source>
        <dbReference type="Proteomes" id="UP000244803"/>
    </source>
</evidence>
<sequence>MGSTQSKPKLNIHLLSKVRQYPQDRKDYSVTISKKTAPKSKNFEEVTHTINYHNTDAKNFDIYIYNSEGQSNDFYYIFGYYPSSDDSEVVTQVKSYNSIFLRNLPLIISFVTLDGKTHDCKYDDLFDARRSRVSNIKNLAFVNDLNKQLEIEFEKVLSKNRIRFSIENGNDGTIGYNKEIENDEMYYKSFYIPLQPMSTLGSNCLFEINKDHKPICSKLIAKDKNKIDPYFFGLVKDKSYRGIVLYLAKDGGKPPEQFRGEDDTLLLLEFIKSANSKIHIKRKDDGGYWWDEKQVQHQNDDELLQELSKIKEDAKLEDVVTVILDIDYKYKGLHNFEKHPEKTYNKYIHTFLTAKNPNPLFGRKTIKIKKLNTKGFKTRKVEVYYLKAKEAQGEREDTHPFLIVFNEYETGSVPSPKLRDSNKRIYHFKNTEEFDNWEHFQKGEYLKDIGVRLELKLARIDDECSLLSGMDSIRTRAYEILIAEDEKSTIKFKIGTASKGTRAYAREINDKSNYKHTYTTWKPGSTLGSNCLFKIDNTSHRPICSVPLLNSDKNKIDKYFLSQVKNNNYAGIMAYFDTMDEELEDKPVEKDKLLLLEFIVSGGLKKYIRRRDVNGCWWSEEEDGYVREEQLFQQLSTIKSEAEGTDPVTIILDIYSKYKGVSEFKRNTRKKAYNKYTHIFDKAKNPVTLYKRREKTICNLDTKFNTKNVEVYYLKAEGRQDEYPFLIVLEDDKTKNSPEPEKTNKKIYHFNGTEEFDKWMEFREGKPIEYIQDHLESRLNKINSRGSCSPTLHLLRRLAYQVLTEKYTRREHHEPDLPEVETEPTPQPPEEEDEDDEEEEEEEEEEEQDEDDEEEDEEEAGGPQAFPTPKKEVAKPRGTRTTETVLNLPVPPIIPREPGTPRQSEVPTGTILIIILGIVAAAGAVIGTILGRRLLSNLATRTITNMVPSL</sequence>
<evidence type="ECO:0000256" key="1">
    <source>
        <dbReference type="SAM" id="MobiDB-lite"/>
    </source>
</evidence>
<gene>
    <name evidence="3" type="ORF">MACJ_002464</name>
</gene>
<evidence type="ECO:0000313" key="3">
    <source>
        <dbReference type="EMBL" id="UKJ89216.2"/>
    </source>
</evidence>
<feature type="compositionally biased region" description="Acidic residues" evidence="1">
    <location>
        <begin position="829"/>
        <end position="860"/>
    </location>
</feature>